<comment type="caution">
    <text evidence="2">The sequence shown here is derived from an EMBL/GenBank/DDBJ whole genome shotgun (WGS) entry which is preliminary data.</text>
</comment>
<feature type="non-terminal residue" evidence="2">
    <location>
        <position position="55"/>
    </location>
</feature>
<proteinExistence type="predicted"/>
<gene>
    <name evidence="2" type="ORF">M9458_011334</name>
</gene>
<dbReference type="AlphaFoldDB" id="A0ABD0R564"/>
<keyword evidence="3" id="KW-1185">Reference proteome</keyword>
<dbReference type="InterPro" id="IPR009010">
    <property type="entry name" value="Asp_de-COase-like_dom_sf"/>
</dbReference>
<dbReference type="Pfam" id="PF02359">
    <property type="entry name" value="CDC48_N"/>
    <property type="match status" value="1"/>
</dbReference>
<organism evidence="2 3">
    <name type="scientific">Cirrhinus mrigala</name>
    <name type="common">Mrigala</name>
    <dbReference type="NCBI Taxonomy" id="683832"/>
    <lineage>
        <taxon>Eukaryota</taxon>
        <taxon>Metazoa</taxon>
        <taxon>Chordata</taxon>
        <taxon>Craniata</taxon>
        <taxon>Vertebrata</taxon>
        <taxon>Euteleostomi</taxon>
        <taxon>Actinopterygii</taxon>
        <taxon>Neopterygii</taxon>
        <taxon>Teleostei</taxon>
        <taxon>Ostariophysi</taxon>
        <taxon>Cypriniformes</taxon>
        <taxon>Cyprinidae</taxon>
        <taxon>Labeoninae</taxon>
        <taxon>Labeonini</taxon>
        <taxon>Cirrhinus</taxon>
    </lineage>
</organism>
<name>A0ABD0R564_CIRMR</name>
<sequence length="55" mass="6404">MDELQLFRGDTVLLKGKKRRETVCIVLSDDTCSDEKVRMNRVVRNNLRVRLGDVI</sequence>
<dbReference type="Proteomes" id="UP001529510">
    <property type="component" value="Unassembled WGS sequence"/>
</dbReference>
<accession>A0ABD0R564</accession>
<evidence type="ECO:0000259" key="1">
    <source>
        <dbReference type="Pfam" id="PF02359"/>
    </source>
</evidence>
<evidence type="ECO:0000313" key="2">
    <source>
        <dbReference type="EMBL" id="KAL0193038.1"/>
    </source>
</evidence>
<dbReference type="Gene3D" id="2.40.40.20">
    <property type="match status" value="1"/>
</dbReference>
<dbReference type="InterPro" id="IPR003338">
    <property type="entry name" value="CDC4_N-term_subdom"/>
</dbReference>
<protein>
    <recommendedName>
        <fullName evidence="1">CDC48 N-terminal subdomain domain-containing protein</fullName>
    </recommendedName>
</protein>
<feature type="domain" description="CDC48 N-terminal subdomain" evidence="1">
    <location>
        <begin position="1"/>
        <end position="55"/>
    </location>
</feature>
<dbReference type="FunFam" id="2.40.40.20:FF:000003">
    <property type="entry name" value="Transitional endoplasmic reticulum ATPase"/>
    <property type="match status" value="1"/>
</dbReference>
<evidence type="ECO:0000313" key="3">
    <source>
        <dbReference type="Proteomes" id="UP001529510"/>
    </source>
</evidence>
<reference evidence="2 3" key="1">
    <citation type="submission" date="2024-05" db="EMBL/GenBank/DDBJ databases">
        <title>Genome sequencing and assembly of Indian major carp, Cirrhinus mrigala (Hamilton, 1822).</title>
        <authorList>
            <person name="Mohindra V."/>
            <person name="Chowdhury L.M."/>
            <person name="Lal K."/>
            <person name="Jena J.K."/>
        </authorList>
    </citation>
    <scope>NUCLEOTIDE SEQUENCE [LARGE SCALE GENOMIC DNA]</scope>
    <source>
        <strain evidence="2">CM1030</strain>
        <tissue evidence="2">Blood</tissue>
    </source>
</reference>
<dbReference type="EMBL" id="JAMKFB020000005">
    <property type="protein sequence ID" value="KAL0193038.1"/>
    <property type="molecule type" value="Genomic_DNA"/>
</dbReference>
<dbReference type="SUPFAM" id="SSF50692">
    <property type="entry name" value="ADC-like"/>
    <property type="match status" value="1"/>
</dbReference>